<dbReference type="OrthoDB" id="784962at2759"/>
<dbReference type="PROSITE" id="PS50827">
    <property type="entry name" value="DDT"/>
    <property type="match status" value="1"/>
</dbReference>
<evidence type="ECO:0000256" key="6">
    <source>
        <dbReference type="PROSITE-ProRule" id="PRU00146"/>
    </source>
</evidence>
<dbReference type="InterPro" id="IPR019786">
    <property type="entry name" value="Zinc_finger_PHD-type_CS"/>
</dbReference>
<dbReference type="Pfam" id="PF24294">
    <property type="entry name" value="Chromo_PTM"/>
    <property type="match status" value="1"/>
</dbReference>
<dbReference type="InterPro" id="IPR001965">
    <property type="entry name" value="Znf_PHD"/>
</dbReference>
<evidence type="ECO:0000256" key="7">
    <source>
        <dbReference type="SAM" id="MobiDB-lite"/>
    </source>
</evidence>
<dbReference type="Pfam" id="PF21743">
    <property type="entry name" value="PTM_DIR17_Tudor"/>
    <property type="match status" value="1"/>
</dbReference>
<feature type="domain" description="PHD-type" evidence="8">
    <location>
        <begin position="748"/>
        <end position="795"/>
    </location>
</feature>
<dbReference type="InterPro" id="IPR047365">
    <property type="entry name" value="Tudor_AtPTM-like"/>
</dbReference>
<feature type="region of interest" description="Disordered" evidence="7">
    <location>
        <begin position="1550"/>
        <end position="1579"/>
    </location>
</feature>
<sequence>MEFVGKSLKKDFKGHGVFTGTVRSYDASTGFFDVVYEDGDSEELDFNEVASLFHKASATAAEPCRLGRKPKRRRVVEPPQRKPRGNGRETLSEGVNNGNVLRSNAVVVVDLNESDGGVHDNFVENCNGFLDVDLSDGIDLNAGFNFKLNDGICLDANCHEEESLLKKKERECIDLNLDVCGGGDVEDNSCVVETQKRECCFDLNLGVDDNEFKECNDLNVVEDDAGGLIEGAVVEGVVSSGTLVDVQVAEDSSVGYVRGIRKVSIVSGEGIMASDSSRAELKEGVTEPGNAGCQGGIRIAPKPGRGRRKRINVLDSVGLHGVQFNKDVSVPGKAVVDGFQGDMASAYKPGRGKSKRNVVDSMDVTTEIAVCKPHDCNGVQLKEGDTEPDSADVVGSDYKQGSGRRKSRSYSMDDMAETMRGDTNIVFGEDVKVHDSDGVQLKELVSEPSSEALDVYQCDMGSEYKHRRGRKRRKVEENVNATMDMVLRRSVRRGSARNNVLSTTLDDVSFSPADSALREEKPVTSNCERHEEPIFLPPKLRLPPSSQNLDLGGIPVLDVFSIYACLRSFSTFLFLSPFEMEDFVAALKCNSPCTLFDYIHVSILQTLRKNLEYLSNEGSESASNCLRCLNWDLLDLITWPIFMVEYLLIHGSGLRPGFDLSRLKLFKIDYHRQPASVKVEILRCLCDDMIEIEAIRLELSRRSSAEPDMDHDRNANTEVCKKKRALMDVSAGSCLTEDVVDDTIDWNSDECCLCRMDGSLICCDGCPAAYHSKCVGVANDLLPEGDWYCPECIIERHKSKMKPRKSLQGAELLGIDPHGRLYFNSCSYLLVSDSYDTEFLFNFYHRNDLNSVIDVLKSSGVFYSGLIKAIYKQWQIPVTSNGARSNLDVGNTACPDMLMDERNPAVSVPLPSLASSGVSAYDQSAGEGKMDSDVLDFGVSESVNLLNSVTAMETTCINLEGTAEPTKLSLANQNLQIQGAEYFNRSIVLTNQSEIPEKSPTFGDISLTSFCTDIKQENDKDFAALCHTSSKTHTRKGDTSEVQCGSGYMNYYSFAQTASSVVEELTRKLLDKTNEESILSVEDVIAKQMKAILKNSKKFYWPNFQNLNVDALKEKCGWCFSCKGLTDDMDCLFKVNMGLVKEGIKSEEVGLQSIRDNKGHLVDAIRHILSIEDRLHGLLLGPWLNPHYTKLWRRSVMTSDIMSIKHSLLTLESNLHRLALSAEWLKHVDSAVTMGSASHVVIASSRASLKHGIGRKRARGSDFEINPSKSAVGGLGICWWRGGKISRQLFSWKVLPSSLALKAARQAGHIKIPGIFYPEGSDFAKRSKYIAWRAAVESSTSVEQLYFQVRELDSNIRWNDLENTHPMSILDKESRKSVRLFKKAIVRRKCVEDLKYLLDFGKRRIIPDVVVRHGAVVEESSSVRKKYWLNECHVPLHLLKSFEEKRIARKCNKMTSGKLAEGSRLGKKVSKKRGFSYLFSRAERSEYYQCGHCNKDVPIRESVSCQYCKGFFHKRHVRKSDGVITAESTYACHRCQEGFIKNVTKAGKIRRKRSKFNTSRQKVQPQQSKQASAASTARRSMRLKNKKKFLVGVQPVWSRSDNKVVAGVPLRRSPRKVKFVLAEKKGKLKCQKGKGKFEKGIQKYKKTPRKPKKGTHWQKKRTITYHSYWLNGLLLSRKPDDKRVLQFRRKRFFAASECLTVSLDLPRCLLCCELEYKSTLNYIACEICEEWFHGDAYGLVVENISKLIGFRCHACRNKTPPVCPLMLATRTDGYELPKEQMVGCTDDVCNAVPLPGEVIMRQQSNVNEDLQGLFPLDGCLHKEGQLGTISDMDQSFLSESNLEVQSGPLHADNS</sequence>
<dbReference type="SMART" id="SM00249">
    <property type="entry name" value="PHD"/>
    <property type="match status" value="3"/>
</dbReference>
<gene>
    <name evidence="10" type="ORF">CFOL_v3_18902</name>
</gene>
<evidence type="ECO:0000256" key="5">
    <source>
        <dbReference type="ARBA" id="ARBA00023242"/>
    </source>
</evidence>
<dbReference type="Gene3D" id="3.30.40.10">
    <property type="entry name" value="Zinc/RING finger domain, C3HC4 (zinc finger)"/>
    <property type="match status" value="2"/>
</dbReference>
<accession>A0A1Q3C5R0</accession>
<evidence type="ECO:0000313" key="11">
    <source>
        <dbReference type="Proteomes" id="UP000187406"/>
    </source>
</evidence>
<dbReference type="FunCoup" id="A0A1Q3C5R0">
    <property type="interactions" value="1719"/>
</dbReference>
<dbReference type="Pfam" id="PF02791">
    <property type="entry name" value="DDT"/>
    <property type="match status" value="1"/>
</dbReference>
<dbReference type="InParanoid" id="A0A1Q3C5R0"/>
<organism evidence="10 11">
    <name type="scientific">Cephalotus follicularis</name>
    <name type="common">Albany pitcher plant</name>
    <dbReference type="NCBI Taxonomy" id="3775"/>
    <lineage>
        <taxon>Eukaryota</taxon>
        <taxon>Viridiplantae</taxon>
        <taxon>Streptophyta</taxon>
        <taxon>Embryophyta</taxon>
        <taxon>Tracheophyta</taxon>
        <taxon>Spermatophyta</taxon>
        <taxon>Magnoliopsida</taxon>
        <taxon>eudicotyledons</taxon>
        <taxon>Gunneridae</taxon>
        <taxon>Pentapetalae</taxon>
        <taxon>rosids</taxon>
        <taxon>fabids</taxon>
        <taxon>Oxalidales</taxon>
        <taxon>Cephalotaceae</taxon>
        <taxon>Cephalotus</taxon>
    </lineage>
</organism>
<keyword evidence="5" id="KW-0539">Nucleus</keyword>
<dbReference type="InterPro" id="IPR011011">
    <property type="entry name" value="Znf_FYVE_PHD"/>
</dbReference>
<keyword evidence="4" id="KW-0862">Zinc</keyword>
<name>A0A1Q3C5R0_CEPFO</name>
<protein>
    <submittedName>
        <fullName evidence="10">PHD domain-containing protein/DDT domain-containing protein</fullName>
    </submittedName>
</protein>
<evidence type="ECO:0000259" key="9">
    <source>
        <dbReference type="PROSITE" id="PS50827"/>
    </source>
</evidence>
<evidence type="ECO:0000259" key="8">
    <source>
        <dbReference type="PROSITE" id="PS50016"/>
    </source>
</evidence>
<dbReference type="SMART" id="SM00571">
    <property type="entry name" value="DDT"/>
    <property type="match status" value="1"/>
</dbReference>
<dbReference type="CDD" id="cd20401">
    <property type="entry name" value="Tudor_AtPTM-like"/>
    <property type="match status" value="1"/>
</dbReference>
<evidence type="ECO:0000256" key="4">
    <source>
        <dbReference type="ARBA" id="ARBA00022833"/>
    </source>
</evidence>
<feature type="region of interest" description="Disordered" evidence="7">
    <location>
        <begin position="382"/>
        <end position="410"/>
    </location>
</feature>
<evidence type="ECO:0000256" key="1">
    <source>
        <dbReference type="ARBA" id="ARBA00004123"/>
    </source>
</evidence>
<dbReference type="Pfam" id="PF00628">
    <property type="entry name" value="PHD"/>
    <property type="match status" value="1"/>
</dbReference>
<dbReference type="STRING" id="3775.A0A1Q3C5R0"/>
<feature type="region of interest" description="Disordered" evidence="7">
    <location>
        <begin position="67"/>
        <end position="95"/>
    </location>
</feature>
<feature type="domain" description="DDT" evidence="9">
    <location>
        <begin position="553"/>
        <end position="613"/>
    </location>
</feature>
<dbReference type="InterPro" id="IPR019787">
    <property type="entry name" value="Znf_PHD-finger"/>
</dbReference>
<reference evidence="11" key="1">
    <citation type="submission" date="2016-04" db="EMBL/GenBank/DDBJ databases">
        <title>Cephalotus genome sequencing.</title>
        <authorList>
            <person name="Fukushima K."/>
            <person name="Hasebe M."/>
            <person name="Fang X."/>
        </authorList>
    </citation>
    <scope>NUCLEOTIDE SEQUENCE [LARGE SCALE GENOMIC DNA]</scope>
    <source>
        <strain evidence="11">cv. St1</strain>
    </source>
</reference>
<dbReference type="InterPro" id="IPR056618">
    <property type="entry name" value="Chromo_PTM"/>
</dbReference>
<dbReference type="SUPFAM" id="SSF57903">
    <property type="entry name" value="FYVE/PHD zinc finger"/>
    <property type="match status" value="3"/>
</dbReference>
<keyword evidence="3 6" id="KW-0863">Zinc-finger</keyword>
<dbReference type="InterPro" id="IPR018501">
    <property type="entry name" value="DDT_dom"/>
</dbReference>
<evidence type="ECO:0000313" key="10">
    <source>
        <dbReference type="EMBL" id="GAV75423.1"/>
    </source>
</evidence>
<feature type="compositionally biased region" description="Low complexity" evidence="7">
    <location>
        <begin position="1559"/>
        <end position="1578"/>
    </location>
</feature>
<dbReference type="Proteomes" id="UP000187406">
    <property type="component" value="Unassembled WGS sequence"/>
</dbReference>
<dbReference type="InterPro" id="IPR013083">
    <property type="entry name" value="Znf_RING/FYVE/PHD"/>
</dbReference>
<comment type="subcellular location">
    <subcellularLocation>
        <location evidence="1">Nucleus</location>
    </subcellularLocation>
</comment>
<dbReference type="PANTHER" id="PTHR46508">
    <property type="entry name" value="PHD FINGER FAMILY PROTEIN"/>
    <property type="match status" value="1"/>
</dbReference>
<feature type="compositionally biased region" description="Basic and acidic residues" evidence="7">
    <location>
        <begin position="75"/>
        <end position="91"/>
    </location>
</feature>
<proteinExistence type="predicted"/>
<dbReference type="GO" id="GO:0008270">
    <property type="term" value="F:zinc ion binding"/>
    <property type="evidence" value="ECO:0007669"/>
    <property type="project" value="UniProtKB-KW"/>
</dbReference>
<keyword evidence="2" id="KW-0479">Metal-binding</keyword>
<keyword evidence="11" id="KW-1185">Reference proteome</keyword>
<dbReference type="GO" id="GO:0005634">
    <property type="term" value="C:nucleus"/>
    <property type="evidence" value="ECO:0007669"/>
    <property type="project" value="UniProtKB-SubCell"/>
</dbReference>
<dbReference type="PROSITE" id="PS01359">
    <property type="entry name" value="ZF_PHD_1"/>
    <property type="match status" value="1"/>
</dbReference>
<dbReference type="EMBL" id="BDDD01001366">
    <property type="protein sequence ID" value="GAV75423.1"/>
    <property type="molecule type" value="Genomic_DNA"/>
</dbReference>
<dbReference type="PANTHER" id="PTHR46508:SF5">
    <property type="entry name" value="PHD-FINGER AND DNA BINDING DOMAIN-CONTAINING PROTEIN"/>
    <property type="match status" value="1"/>
</dbReference>
<dbReference type="PROSITE" id="PS50016">
    <property type="entry name" value="ZF_PHD_2"/>
    <property type="match status" value="1"/>
</dbReference>
<comment type="caution">
    <text evidence="10">The sequence shown here is derived from an EMBL/GenBank/DDBJ whole genome shotgun (WGS) entry which is preliminary data.</text>
</comment>
<evidence type="ECO:0000256" key="2">
    <source>
        <dbReference type="ARBA" id="ARBA00022723"/>
    </source>
</evidence>
<evidence type="ECO:0000256" key="3">
    <source>
        <dbReference type="ARBA" id="ARBA00022771"/>
    </source>
</evidence>